<protein>
    <submittedName>
        <fullName evidence="1">Uncharacterized protein</fullName>
    </submittedName>
</protein>
<gene>
    <name evidence="1" type="ORF">RSA11_07315</name>
</gene>
<evidence type="ECO:0000313" key="1">
    <source>
        <dbReference type="EMBL" id="KTR27085.1"/>
    </source>
</evidence>
<comment type="caution">
    <text evidence="1">The sequence shown here is derived from an EMBL/GenBank/DDBJ whole genome shotgun (WGS) entry which is preliminary data.</text>
</comment>
<dbReference type="Proteomes" id="UP000072605">
    <property type="component" value="Unassembled WGS sequence"/>
</dbReference>
<name>A0AAW3MEJ8_9BACL</name>
<dbReference type="RefSeq" id="WP_058713513.1">
    <property type="nucleotide sequence ID" value="NZ_LDQV01000018.1"/>
</dbReference>
<dbReference type="AlphaFoldDB" id="A0AAW3MEJ8"/>
<reference evidence="1 2" key="1">
    <citation type="journal article" date="2016" name="Front. Microbiol.">
        <title>Genomic Resource of Rice Seed Associated Bacteria.</title>
        <authorList>
            <person name="Midha S."/>
            <person name="Bansal K."/>
            <person name="Sharma S."/>
            <person name="Kumar N."/>
            <person name="Patil P.P."/>
            <person name="Chaudhry V."/>
            <person name="Patil P.B."/>
        </authorList>
    </citation>
    <scope>NUCLEOTIDE SEQUENCE [LARGE SCALE GENOMIC DNA]</scope>
    <source>
        <strain evidence="1 2">RSA11</strain>
    </source>
</reference>
<proteinExistence type="predicted"/>
<organism evidence="1 2">
    <name type="scientific">Exiguobacterium indicum</name>
    <dbReference type="NCBI Taxonomy" id="296995"/>
    <lineage>
        <taxon>Bacteria</taxon>
        <taxon>Bacillati</taxon>
        <taxon>Bacillota</taxon>
        <taxon>Bacilli</taxon>
        <taxon>Bacillales</taxon>
        <taxon>Bacillales Family XII. Incertae Sedis</taxon>
        <taxon>Exiguobacterium</taxon>
    </lineage>
</organism>
<evidence type="ECO:0000313" key="2">
    <source>
        <dbReference type="Proteomes" id="UP000072605"/>
    </source>
</evidence>
<accession>A0AAW3MEJ8</accession>
<sequence length="145" mass="16068">MKRGLTLAVLLILVVCVIVFEPFRGAPPNPEVEANGKDVPTVQGSYCWDSLLRSRCGDKIYRDGLDMANGQKAVNVSAGASVRVKLSGNPEEVKLTQWDEQKKKSPVVLKDDQFNVPTEPGLYAYELNSRWKQGDGQFGFLLKVQ</sequence>
<dbReference type="EMBL" id="LDQV01000018">
    <property type="protein sequence ID" value="KTR27085.1"/>
    <property type="molecule type" value="Genomic_DNA"/>
</dbReference>